<evidence type="ECO:0000256" key="1">
    <source>
        <dbReference type="SAM" id="MobiDB-lite"/>
    </source>
</evidence>
<reference evidence="2" key="2">
    <citation type="journal article" date="2015" name="Data Brief">
        <title>Shoot transcriptome of the giant reed, Arundo donax.</title>
        <authorList>
            <person name="Barrero R.A."/>
            <person name="Guerrero F.D."/>
            <person name="Moolhuijzen P."/>
            <person name="Goolsby J.A."/>
            <person name="Tidwell J."/>
            <person name="Bellgard S.E."/>
            <person name="Bellgard M.I."/>
        </authorList>
    </citation>
    <scope>NUCLEOTIDE SEQUENCE</scope>
    <source>
        <tissue evidence="2">Shoot tissue taken approximately 20 cm above the soil surface</tissue>
    </source>
</reference>
<protein>
    <submittedName>
        <fullName evidence="2">Uncharacterized protein</fullName>
    </submittedName>
</protein>
<evidence type="ECO:0000313" key="2">
    <source>
        <dbReference type="EMBL" id="JAE05944.1"/>
    </source>
</evidence>
<organism evidence="2">
    <name type="scientific">Arundo donax</name>
    <name type="common">Giant reed</name>
    <name type="synonym">Donax arundinaceus</name>
    <dbReference type="NCBI Taxonomy" id="35708"/>
    <lineage>
        <taxon>Eukaryota</taxon>
        <taxon>Viridiplantae</taxon>
        <taxon>Streptophyta</taxon>
        <taxon>Embryophyta</taxon>
        <taxon>Tracheophyta</taxon>
        <taxon>Spermatophyta</taxon>
        <taxon>Magnoliopsida</taxon>
        <taxon>Liliopsida</taxon>
        <taxon>Poales</taxon>
        <taxon>Poaceae</taxon>
        <taxon>PACMAD clade</taxon>
        <taxon>Arundinoideae</taxon>
        <taxon>Arundineae</taxon>
        <taxon>Arundo</taxon>
    </lineage>
</organism>
<dbReference type="EMBL" id="GBRH01191952">
    <property type="protein sequence ID" value="JAE05944.1"/>
    <property type="molecule type" value="Transcribed_RNA"/>
</dbReference>
<feature type="compositionally biased region" description="Basic and acidic residues" evidence="1">
    <location>
        <begin position="27"/>
        <end position="42"/>
    </location>
</feature>
<proteinExistence type="predicted"/>
<accession>A0A0A9F407</accession>
<sequence length="49" mass="5792">MVAEMRWFRSPTADLFVWESAIEADRHPQNRSNKRGETEREIIPYSLGL</sequence>
<dbReference type="AlphaFoldDB" id="A0A0A9F407"/>
<feature type="region of interest" description="Disordered" evidence="1">
    <location>
        <begin position="27"/>
        <end position="49"/>
    </location>
</feature>
<reference evidence="2" key="1">
    <citation type="submission" date="2014-09" db="EMBL/GenBank/DDBJ databases">
        <authorList>
            <person name="Magalhaes I.L.F."/>
            <person name="Oliveira U."/>
            <person name="Santos F.R."/>
            <person name="Vidigal T.H.D.A."/>
            <person name="Brescovit A.D."/>
            <person name="Santos A.J."/>
        </authorList>
    </citation>
    <scope>NUCLEOTIDE SEQUENCE</scope>
    <source>
        <tissue evidence="2">Shoot tissue taken approximately 20 cm above the soil surface</tissue>
    </source>
</reference>
<name>A0A0A9F407_ARUDO</name>